<evidence type="ECO:0000256" key="1">
    <source>
        <dbReference type="SAM" id="Phobius"/>
    </source>
</evidence>
<reference evidence="2" key="1">
    <citation type="submission" date="2018-05" db="EMBL/GenBank/DDBJ databases">
        <authorList>
            <person name="Lanie J.A."/>
            <person name="Ng W.-L."/>
            <person name="Kazmierczak K.M."/>
            <person name="Andrzejewski T.M."/>
            <person name="Davidsen T.M."/>
            <person name="Wayne K.J."/>
            <person name="Tettelin H."/>
            <person name="Glass J.I."/>
            <person name="Rusch D."/>
            <person name="Podicherti R."/>
            <person name="Tsui H.-C.T."/>
            <person name="Winkler M.E."/>
        </authorList>
    </citation>
    <scope>NUCLEOTIDE SEQUENCE</scope>
</reference>
<feature type="transmembrane region" description="Helical" evidence="1">
    <location>
        <begin position="128"/>
        <end position="148"/>
    </location>
</feature>
<gene>
    <name evidence="2" type="ORF">METZ01_LOCUS194510</name>
</gene>
<dbReference type="EMBL" id="UINC01040998">
    <property type="protein sequence ID" value="SVB41656.1"/>
    <property type="molecule type" value="Genomic_DNA"/>
</dbReference>
<organism evidence="2">
    <name type="scientific">marine metagenome</name>
    <dbReference type="NCBI Taxonomy" id="408172"/>
    <lineage>
        <taxon>unclassified sequences</taxon>
        <taxon>metagenomes</taxon>
        <taxon>ecological metagenomes</taxon>
    </lineage>
</organism>
<dbReference type="AlphaFoldDB" id="A0A382DT28"/>
<keyword evidence="1" id="KW-0472">Membrane</keyword>
<keyword evidence="1" id="KW-1133">Transmembrane helix</keyword>
<sequence>MFVNFGMYKLIGESMTIETINNLFYLLSFSPGPFWLCLVAFPKNKWAMVAFDVLLFLLSLIFTIIAIPEILYLAPIIASPTFEAINGYLGTPLGTLGSWNHMILGDLWIGRWVVHDAIKYKVSMPLRLPFIGLILFFGPVGLFFYLCYRMILLKQFQIAD</sequence>
<accession>A0A382DT28</accession>
<proteinExistence type="predicted"/>
<keyword evidence="1" id="KW-0812">Transmembrane</keyword>
<evidence type="ECO:0008006" key="3">
    <source>
        <dbReference type="Google" id="ProtNLM"/>
    </source>
</evidence>
<name>A0A382DT28_9ZZZZ</name>
<dbReference type="Pfam" id="PF14108">
    <property type="entry name" value="ABA4-like"/>
    <property type="match status" value="1"/>
</dbReference>
<dbReference type="InterPro" id="IPR025461">
    <property type="entry name" value="ABA4-like"/>
</dbReference>
<feature type="transmembrane region" description="Helical" evidence="1">
    <location>
        <begin position="53"/>
        <end position="74"/>
    </location>
</feature>
<feature type="transmembrane region" description="Helical" evidence="1">
    <location>
        <begin position="23"/>
        <end position="41"/>
    </location>
</feature>
<protein>
    <recommendedName>
        <fullName evidence="3">DUF4281 domain-containing protein</fullName>
    </recommendedName>
</protein>
<feature type="non-terminal residue" evidence="2">
    <location>
        <position position="160"/>
    </location>
</feature>
<evidence type="ECO:0000313" key="2">
    <source>
        <dbReference type="EMBL" id="SVB41656.1"/>
    </source>
</evidence>